<name>A0ABV6S6R4_9SPHN</name>
<dbReference type="RefSeq" id="WP_267224137.1">
    <property type="nucleotide sequence ID" value="NZ_JAPCWC010000031.1"/>
</dbReference>
<proteinExistence type="predicted"/>
<keyword evidence="2" id="KW-1185">Reference proteome</keyword>
<evidence type="ECO:0000313" key="1">
    <source>
        <dbReference type="EMBL" id="MFC0684915.1"/>
    </source>
</evidence>
<organism evidence="1 2">
    <name type="scientific">Novosphingobium clariflavum</name>
    <dbReference type="NCBI Taxonomy" id="2029884"/>
    <lineage>
        <taxon>Bacteria</taxon>
        <taxon>Pseudomonadati</taxon>
        <taxon>Pseudomonadota</taxon>
        <taxon>Alphaproteobacteria</taxon>
        <taxon>Sphingomonadales</taxon>
        <taxon>Sphingomonadaceae</taxon>
        <taxon>Novosphingobium</taxon>
    </lineage>
</organism>
<gene>
    <name evidence="1" type="ORF">ACFFF8_09940</name>
</gene>
<dbReference type="Proteomes" id="UP001589858">
    <property type="component" value="Unassembled WGS sequence"/>
</dbReference>
<protein>
    <submittedName>
        <fullName evidence="1">Uncharacterized protein</fullName>
    </submittedName>
</protein>
<sequence>MRSQSDAQASAEVLEFPRAGFLINSDHCGAPSEDRLSMCLRQKGHDGDHETAPWEGFRLRSPWGDGMTIPFRGFVGS</sequence>
<comment type="caution">
    <text evidence="1">The sequence shown here is derived from an EMBL/GenBank/DDBJ whole genome shotgun (WGS) entry which is preliminary data.</text>
</comment>
<evidence type="ECO:0000313" key="2">
    <source>
        <dbReference type="Proteomes" id="UP001589858"/>
    </source>
</evidence>
<dbReference type="EMBL" id="JBHLTM010000034">
    <property type="protein sequence ID" value="MFC0684915.1"/>
    <property type="molecule type" value="Genomic_DNA"/>
</dbReference>
<accession>A0ABV6S6R4</accession>
<reference evidence="1 2" key="1">
    <citation type="submission" date="2024-09" db="EMBL/GenBank/DDBJ databases">
        <authorList>
            <person name="Sun Q."/>
            <person name="Mori K."/>
        </authorList>
    </citation>
    <scope>NUCLEOTIDE SEQUENCE [LARGE SCALE GENOMIC DNA]</scope>
    <source>
        <strain evidence="1 2">CICC 11035S</strain>
    </source>
</reference>